<evidence type="ECO:0000256" key="8">
    <source>
        <dbReference type="ARBA" id="ARBA00023049"/>
    </source>
</evidence>
<dbReference type="OrthoDB" id="9773892at2"/>
<comment type="similarity">
    <text evidence="13">Belongs to the peptidase M20C family.</text>
</comment>
<dbReference type="PANTHER" id="PTHR43501:SF1">
    <property type="entry name" value="CYTOSOL NON-SPECIFIC DIPEPTIDASE"/>
    <property type="match status" value="1"/>
</dbReference>
<dbReference type="Pfam" id="PF07687">
    <property type="entry name" value="M20_dimer"/>
    <property type="match status" value="1"/>
</dbReference>
<comment type="cofactor">
    <cofactor evidence="1">
        <name>Co(2+)</name>
        <dbReference type="ChEBI" id="CHEBI:48828"/>
    </cofactor>
</comment>
<comment type="cofactor">
    <cofactor evidence="2">
        <name>Zn(2+)</name>
        <dbReference type="ChEBI" id="CHEBI:29105"/>
    </cofactor>
</comment>
<comment type="catalytic activity">
    <reaction evidence="10">
        <text>Hydrolysis of dipeptides, preferentially hydrophobic dipeptides including prolyl amino acids.</text>
        <dbReference type="EC" id="3.4.13.18"/>
    </reaction>
</comment>
<keyword evidence="8" id="KW-0482">Metalloprotease</keyword>
<keyword evidence="9" id="KW-0170">Cobalt</keyword>
<evidence type="ECO:0000256" key="7">
    <source>
        <dbReference type="ARBA" id="ARBA00022997"/>
    </source>
</evidence>
<evidence type="ECO:0000256" key="6">
    <source>
        <dbReference type="ARBA" id="ARBA00022833"/>
    </source>
</evidence>
<dbReference type="Pfam" id="PF01546">
    <property type="entry name" value="Peptidase_M20"/>
    <property type="match status" value="1"/>
</dbReference>
<dbReference type="Proteomes" id="UP000092671">
    <property type="component" value="Unassembled WGS sequence"/>
</dbReference>
<dbReference type="GO" id="GO:0005829">
    <property type="term" value="C:cytosol"/>
    <property type="evidence" value="ECO:0007669"/>
    <property type="project" value="TreeGrafter"/>
</dbReference>
<dbReference type="InterPro" id="IPR011650">
    <property type="entry name" value="Peptidase_M20_dimer"/>
</dbReference>
<proteinExistence type="inferred from homology"/>
<evidence type="ECO:0000256" key="9">
    <source>
        <dbReference type="ARBA" id="ARBA00023285"/>
    </source>
</evidence>
<gene>
    <name evidence="20" type="ORF">A9Z60_05300</name>
</gene>
<dbReference type="PANTHER" id="PTHR43501">
    <property type="entry name" value="CYTOSOL NON-SPECIFIC DIPEPTIDASE"/>
    <property type="match status" value="1"/>
</dbReference>
<evidence type="ECO:0000256" key="1">
    <source>
        <dbReference type="ARBA" id="ARBA00001941"/>
    </source>
</evidence>
<organism evidence="20 21">
    <name type="scientific">Moraxella nonliquefaciens</name>
    <dbReference type="NCBI Taxonomy" id="478"/>
    <lineage>
        <taxon>Bacteria</taxon>
        <taxon>Pseudomonadati</taxon>
        <taxon>Pseudomonadota</taxon>
        <taxon>Gammaproteobacteria</taxon>
        <taxon>Moraxellales</taxon>
        <taxon>Moraxellaceae</taxon>
        <taxon>Moraxella</taxon>
    </lineage>
</organism>
<evidence type="ECO:0000256" key="13">
    <source>
        <dbReference type="ARBA" id="ARBA00061423"/>
    </source>
</evidence>
<evidence type="ECO:0000256" key="10">
    <source>
        <dbReference type="ARBA" id="ARBA00036421"/>
    </source>
</evidence>
<dbReference type="FunFam" id="3.40.630.10:FF:000015">
    <property type="entry name" value="Aminoacyl-histidine dipeptidase PepD"/>
    <property type="match status" value="1"/>
</dbReference>
<dbReference type="CDD" id="cd03890">
    <property type="entry name" value="M20_pepD"/>
    <property type="match status" value="1"/>
</dbReference>
<dbReference type="FunFam" id="3.40.630.10:FF:000018">
    <property type="entry name" value="Aminoacyl-histidine dipeptidase PepD"/>
    <property type="match status" value="1"/>
</dbReference>
<evidence type="ECO:0000256" key="18">
    <source>
        <dbReference type="ARBA" id="ARBA00078074"/>
    </source>
</evidence>
<dbReference type="GO" id="GO:0006508">
    <property type="term" value="P:proteolysis"/>
    <property type="evidence" value="ECO:0007669"/>
    <property type="project" value="UniProtKB-KW"/>
</dbReference>
<keyword evidence="6" id="KW-0862">Zinc</keyword>
<dbReference type="PIRSF" id="PIRSF016599">
    <property type="entry name" value="Xaa-His_dipept"/>
    <property type="match status" value="1"/>
</dbReference>
<dbReference type="EC" id="3.4.13.18" evidence="11"/>
<dbReference type="AlphaFoldDB" id="A0A1B8PM33"/>
<keyword evidence="4" id="KW-0479">Metal-binding</keyword>
<dbReference type="PRINTS" id="PR00934">
    <property type="entry name" value="XHISDIPTASE"/>
</dbReference>
<accession>A0A1B8PM33</accession>
<keyword evidence="7" id="KW-0224">Dipeptidase</keyword>
<keyword evidence="3" id="KW-0645">Protease</keyword>
<evidence type="ECO:0000256" key="11">
    <source>
        <dbReference type="ARBA" id="ARBA00038976"/>
    </source>
</evidence>
<reference evidence="20 21" key="1">
    <citation type="submission" date="2016-06" db="EMBL/GenBank/DDBJ databases">
        <title>Draft genome of Moraxella nonliquefaciens CCUG 60284.</title>
        <authorList>
            <person name="Salva-Serra F."/>
            <person name="Engstrom-Jakobsson H."/>
            <person name="Thorell K."/>
            <person name="Gonzales-Siles L."/>
            <person name="Karlsson R."/>
            <person name="Boulund F."/>
            <person name="Engstrand L."/>
            <person name="Kristiansson E."/>
            <person name="Moore E."/>
        </authorList>
    </citation>
    <scope>NUCLEOTIDE SEQUENCE [LARGE SCALE GENOMIC DNA]</scope>
    <source>
        <strain evidence="20 21">CCUG 60284</strain>
    </source>
</reference>
<evidence type="ECO:0000256" key="15">
    <source>
        <dbReference type="ARBA" id="ARBA00075285"/>
    </source>
</evidence>
<dbReference type="EMBL" id="LZDN01000002">
    <property type="protein sequence ID" value="OBX52042.1"/>
    <property type="molecule type" value="Genomic_DNA"/>
</dbReference>
<protein>
    <recommendedName>
        <fullName evidence="14">Cytosol non-specific dipeptidase</fullName>
        <ecNumber evidence="11">3.4.13.18</ecNumber>
    </recommendedName>
    <alternativeName>
        <fullName evidence="17">Aminoacyl-histidine dipeptidase</fullName>
    </alternativeName>
    <alternativeName>
        <fullName evidence="16">Beta-alanyl-histidine dipeptidase</fullName>
    </alternativeName>
    <alternativeName>
        <fullName evidence="15">Carnosinase</fullName>
    </alternativeName>
    <alternativeName>
        <fullName evidence="12">Peptidase D</fullName>
    </alternativeName>
    <alternativeName>
        <fullName evidence="18">Xaa-His dipeptidase</fullName>
    </alternativeName>
</protein>
<evidence type="ECO:0000256" key="2">
    <source>
        <dbReference type="ARBA" id="ARBA00001947"/>
    </source>
</evidence>
<dbReference type="Gene3D" id="3.40.630.10">
    <property type="entry name" value="Zn peptidases"/>
    <property type="match status" value="2"/>
</dbReference>
<evidence type="ECO:0000259" key="19">
    <source>
        <dbReference type="Pfam" id="PF07687"/>
    </source>
</evidence>
<keyword evidence="5" id="KW-0378">Hydrolase</keyword>
<dbReference type="NCBIfam" id="TIGR01893">
    <property type="entry name" value="aa-his-dipept"/>
    <property type="match status" value="1"/>
</dbReference>
<feature type="domain" description="Peptidase M20 dimerisation" evidence="19">
    <location>
        <begin position="209"/>
        <end position="288"/>
    </location>
</feature>
<evidence type="ECO:0000256" key="12">
    <source>
        <dbReference type="ARBA" id="ARBA00044252"/>
    </source>
</evidence>
<dbReference type="GO" id="GO:0070573">
    <property type="term" value="F:metallodipeptidase activity"/>
    <property type="evidence" value="ECO:0007669"/>
    <property type="project" value="TreeGrafter"/>
</dbReference>
<evidence type="ECO:0000256" key="5">
    <source>
        <dbReference type="ARBA" id="ARBA00022801"/>
    </source>
</evidence>
<dbReference type="GO" id="GO:0046872">
    <property type="term" value="F:metal ion binding"/>
    <property type="evidence" value="ECO:0007669"/>
    <property type="project" value="UniProtKB-KW"/>
</dbReference>
<comment type="caution">
    <text evidence="20">The sequence shown here is derived from an EMBL/GenBank/DDBJ whole genome shotgun (WGS) entry which is preliminary data.</text>
</comment>
<dbReference type="InterPro" id="IPR002933">
    <property type="entry name" value="Peptidase_M20"/>
</dbReference>
<evidence type="ECO:0000313" key="20">
    <source>
        <dbReference type="EMBL" id="OBX52042.1"/>
    </source>
</evidence>
<sequence length="487" mass="52152">MSVIQELAPSELWRWFAQICSIAHPSYHEEAMATYIVAWASSHGLVVWRDEVGNVIIKKPATDGMQNRTPIALQAHLDMVPQANADTNHDFTKDPIIMQFSDDKAWIKATDTTLGADNGIGMASCLAVLSDESVVHPDIEVLLTMTEETGMVGAMGLQAGVLTAPIMVNTDTEEMGEIYVGCAGGVDADLALPVNYVDNNHGSAMSLTIKGLKGGHSGVDIHKNRANAIKLLGRVLAMLSRTCDFKVADIKGGSLRNAIARESTALLVMDEANKEQFLAKLSDIINDIKSEIGAAEPNLSITADTAEQPAQFIQNSQILINLINVLPSGVVRYSDNITDVVETSLSFGVLGVANGKLVATLLIRSLTHVGKQGVISTLQSVADLASAKATFDGDYVGWNYDPNSAITSITSRLYADILGHEPTIKVIHAGLECGLIKKNYPDMDIVSIGPTIINAHSPDEAVNVASVAVYWQLLTDILKNSPIKEQG</sequence>
<evidence type="ECO:0000313" key="21">
    <source>
        <dbReference type="Proteomes" id="UP000092671"/>
    </source>
</evidence>
<evidence type="ECO:0000256" key="16">
    <source>
        <dbReference type="ARBA" id="ARBA00076004"/>
    </source>
</evidence>
<evidence type="ECO:0000256" key="4">
    <source>
        <dbReference type="ARBA" id="ARBA00022723"/>
    </source>
</evidence>
<name>A0A1B8PM33_MORNO</name>
<dbReference type="SUPFAM" id="SSF53187">
    <property type="entry name" value="Zn-dependent exopeptidases"/>
    <property type="match status" value="1"/>
</dbReference>
<evidence type="ECO:0000256" key="14">
    <source>
        <dbReference type="ARBA" id="ARBA00071271"/>
    </source>
</evidence>
<dbReference type="InterPro" id="IPR001160">
    <property type="entry name" value="Peptidase_M20C"/>
</dbReference>
<evidence type="ECO:0000256" key="17">
    <source>
        <dbReference type="ARBA" id="ARBA00077688"/>
    </source>
</evidence>
<evidence type="ECO:0000256" key="3">
    <source>
        <dbReference type="ARBA" id="ARBA00022670"/>
    </source>
</evidence>